<dbReference type="CDD" id="cd00077">
    <property type="entry name" value="HDc"/>
    <property type="match status" value="1"/>
</dbReference>
<feature type="domain" description="HD/PDEase" evidence="2">
    <location>
        <begin position="47"/>
        <end position="152"/>
    </location>
</feature>
<dbReference type="PANTHER" id="PTHR21262">
    <property type="entry name" value="GUANOSINE-3',5'-BIS DIPHOSPHATE 3'-PYROPHOSPHOHYDROLASE"/>
    <property type="match status" value="1"/>
</dbReference>
<keyword evidence="1" id="KW-0472">Membrane</keyword>
<evidence type="ECO:0000256" key="1">
    <source>
        <dbReference type="SAM" id="Phobius"/>
    </source>
</evidence>
<dbReference type="PANTHER" id="PTHR21262:SF31">
    <property type="entry name" value="GTP PYROPHOSPHOKINASE"/>
    <property type="match status" value="1"/>
</dbReference>
<keyword evidence="1" id="KW-1133">Transmembrane helix</keyword>
<evidence type="ECO:0000313" key="3">
    <source>
        <dbReference type="EMBL" id="GIF90515.1"/>
    </source>
</evidence>
<dbReference type="Gene3D" id="1.10.3210.10">
    <property type="entry name" value="Hypothetical protein af1432"/>
    <property type="match status" value="1"/>
</dbReference>
<dbReference type="Proteomes" id="UP000619293">
    <property type="component" value="Unassembled WGS sequence"/>
</dbReference>
<dbReference type="EMBL" id="BONG01000023">
    <property type="protein sequence ID" value="GIF90515.1"/>
    <property type="molecule type" value="Genomic_DNA"/>
</dbReference>
<keyword evidence="1" id="KW-0812">Transmembrane</keyword>
<proteinExistence type="predicted"/>
<evidence type="ECO:0000259" key="2">
    <source>
        <dbReference type="SMART" id="SM00471"/>
    </source>
</evidence>
<dbReference type="SMART" id="SM00471">
    <property type="entry name" value="HDc"/>
    <property type="match status" value="1"/>
</dbReference>
<feature type="transmembrane region" description="Helical" evidence="1">
    <location>
        <begin position="267"/>
        <end position="287"/>
    </location>
</feature>
<sequence>MRPPFFEEPGAALVASIEARYPRTDGAAIRAAYETAARWHAGQRRRSGDPYVTHPVEVAAIVANLDLSPVAVCAAILHDTVDDTPYTFAQMRAEFGDDVTAMVEALPTSTELHRTALNLDASHAGSPDVEVLVIKLADRLHNMRTLQHASIARQVRVARDTLETVAPIAQRLGLIGLRRELEEISLAYLRPMAVTDRPTLTTLRLLELTTLLLPRSARSRWREEWAAEVGALATRRARVRFTLQTLWGVPRLAWVLSGPRRAAVPTWVAGLVQIAHVLGVGGAIVVVTATDSGLAWIAGGIVLVSLALLGALLFVRSDNPARRLIELIRAWRRQ</sequence>
<organism evidence="3 4">
    <name type="scientific">Catellatospora chokoriensis</name>
    <dbReference type="NCBI Taxonomy" id="310353"/>
    <lineage>
        <taxon>Bacteria</taxon>
        <taxon>Bacillati</taxon>
        <taxon>Actinomycetota</taxon>
        <taxon>Actinomycetes</taxon>
        <taxon>Micromonosporales</taxon>
        <taxon>Micromonosporaceae</taxon>
        <taxon>Catellatospora</taxon>
    </lineage>
</organism>
<dbReference type="RefSeq" id="WP_191842534.1">
    <property type="nucleotide sequence ID" value="NZ_BAAALB010000024.1"/>
</dbReference>
<gene>
    <name evidence="3" type="ORF">Cch02nite_39590</name>
</gene>
<dbReference type="AlphaFoldDB" id="A0A8J3NTT6"/>
<dbReference type="Pfam" id="PF13328">
    <property type="entry name" value="HD_4"/>
    <property type="match status" value="1"/>
</dbReference>
<keyword evidence="4" id="KW-1185">Reference proteome</keyword>
<comment type="caution">
    <text evidence="3">The sequence shown here is derived from an EMBL/GenBank/DDBJ whole genome shotgun (WGS) entry which is preliminary data.</text>
</comment>
<evidence type="ECO:0000313" key="4">
    <source>
        <dbReference type="Proteomes" id="UP000619293"/>
    </source>
</evidence>
<protein>
    <recommendedName>
        <fullName evidence="2">HD/PDEase domain-containing protein</fullName>
    </recommendedName>
</protein>
<reference evidence="3 4" key="1">
    <citation type="submission" date="2021-01" db="EMBL/GenBank/DDBJ databases">
        <title>Whole genome shotgun sequence of Catellatospora chokoriensis NBRC 107358.</title>
        <authorList>
            <person name="Komaki H."/>
            <person name="Tamura T."/>
        </authorList>
    </citation>
    <scope>NUCLEOTIDE SEQUENCE [LARGE SCALE GENOMIC DNA]</scope>
    <source>
        <strain evidence="3 4">NBRC 107358</strain>
    </source>
</reference>
<dbReference type="InterPro" id="IPR003607">
    <property type="entry name" value="HD/PDEase_dom"/>
</dbReference>
<feature type="transmembrane region" description="Helical" evidence="1">
    <location>
        <begin position="293"/>
        <end position="315"/>
    </location>
</feature>
<dbReference type="SUPFAM" id="SSF109604">
    <property type="entry name" value="HD-domain/PDEase-like"/>
    <property type="match status" value="1"/>
</dbReference>
<accession>A0A8J3NTT6</accession>
<name>A0A8J3NTT6_9ACTN</name>